<evidence type="ECO:0000313" key="14">
    <source>
        <dbReference type="Proteomes" id="UP000033220"/>
    </source>
</evidence>
<keyword evidence="4 11" id="KW-1003">Cell membrane</keyword>
<evidence type="ECO:0000256" key="4">
    <source>
        <dbReference type="ARBA" id="ARBA00022475"/>
    </source>
</evidence>
<keyword evidence="9 11" id="KW-1133">Transmembrane helix</keyword>
<dbReference type="GO" id="GO:0006744">
    <property type="term" value="P:ubiquinone biosynthetic process"/>
    <property type="evidence" value="ECO:0007669"/>
    <property type="project" value="UniProtKB-UniRule"/>
</dbReference>
<evidence type="ECO:0000256" key="10">
    <source>
        <dbReference type="ARBA" id="ARBA00023136"/>
    </source>
</evidence>
<dbReference type="NCBIfam" id="TIGR01474">
    <property type="entry name" value="ubiA_proteo"/>
    <property type="match status" value="1"/>
</dbReference>
<dbReference type="GO" id="GO:0008412">
    <property type="term" value="F:4-hydroxybenzoate polyprenyltransferase activity"/>
    <property type="evidence" value="ECO:0007669"/>
    <property type="project" value="UniProtKB-UniRule"/>
</dbReference>
<dbReference type="GO" id="GO:0005886">
    <property type="term" value="C:plasma membrane"/>
    <property type="evidence" value="ECO:0007669"/>
    <property type="project" value="UniProtKB-SubCell"/>
</dbReference>
<dbReference type="AlphaFoldDB" id="H6SNR5"/>
<keyword evidence="5 11" id="KW-0997">Cell inner membrane</keyword>
<dbReference type="Pfam" id="PF01040">
    <property type="entry name" value="UbiA"/>
    <property type="match status" value="1"/>
</dbReference>
<dbReference type="HOGENOM" id="CLU_034879_0_2_5"/>
<accession>H6SNR5</accession>
<gene>
    <name evidence="11" type="primary">ubiA</name>
    <name evidence="13" type="ORF">RSPPHO_02770</name>
</gene>
<dbReference type="STRING" id="1150469.RSPPHO_02770"/>
<dbReference type="KEGG" id="rpm:RSPPHO_02770"/>
<dbReference type="Proteomes" id="UP000033220">
    <property type="component" value="Chromosome DSM 122"/>
</dbReference>
<dbReference type="CDD" id="cd13959">
    <property type="entry name" value="PT_UbiA_COQ2"/>
    <property type="match status" value="1"/>
</dbReference>
<name>H6SNR5_PARPM</name>
<feature type="transmembrane region" description="Helical" evidence="11">
    <location>
        <begin position="154"/>
        <end position="173"/>
    </location>
</feature>
<keyword evidence="14" id="KW-1185">Reference proteome</keyword>
<dbReference type="eggNOG" id="COG0382">
    <property type="taxonomic scope" value="Bacteria"/>
</dbReference>
<dbReference type="InterPro" id="IPR044878">
    <property type="entry name" value="UbiA_sf"/>
</dbReference>
<comment type="similarity">
    <text evidence="3 11">Belongs to the UbiA prenyltransferase family.</text>
</comment>
<comment type="caution">
    <text evidence="11">Lacks conserved residue(s) required for the propagation of feature annotation.</text>
</comment>
<organism evidence="13 14">
    <name type="scientific">Pararhodospirillum photometricum DSM 122</name>
    <dbReference type="NCBI Taxonomy" id="1150469"/>
    <lineage>
        <taxon>Bacteria</taxon>
        <taxon>Pseudomonadati</taxon>
        <taxon>Pseudomonadota</taxon>
        <taxon>Alphaproteobacteria</taxon>
        <taxon>Rhodospirillales</taxon>
        <taxon>Rhodospirillaceae</taxon>
        <taxon>Pararhodospirillum</taxon>
    </lineage>
</organism>
<dbReference type="OrthoDB" id="9782418at2"/>
<evidence type="ECO:0000256" key="12">
    <source>
        <dbReference type="NCBIfam" id="TIGR01474"/>
    </source>
</evidence>
<evidence type="ECO:0000256" key="11">
    <source>
        <dbReference type="HAMAP-Rule" id="MF_01635"/>
    </source>
</evidence>
<keyword evidence="6 11" id="KW-0808">Transferase</keyword>
<evidence type="ECO:0000256" key="1">
    <source>
        <dbReference type="ARBA" id="ARBA00001946"/>
    </source>
</evidence>
<keyword evidence="10 11" id="KW-0472">Membrane</keyword>
<dbReference type="EMBL" id="HE663493">
    <property type="protein sequence ID" value="CCG09396.1"/>
    <property type="molecule type" value="Genomic_DNA"/>
</dbReference>
<comment type="catalytic activity">
    <reaction evidence="11">
        <text>all-trans-octaprenyl diphosphate + 4-hydroxybenzoate = 4-hydroxy-3-(all-trans-octaprenyl)benzoate + diphosphate</text>
        <dbReference type="Rhea" id="RHEA:27782"/>
        <dbReference type="ChEBI" id="CHEBI:1617"/>
        <dbReference type="ChEBI" id="CHEBI:17879"/>
        <dbReference type="ChEBI" id="CHEBI:33019"/>
        <dbReference type="ChEBI" id="CHEBI:57711"/>
        <dbReference type="EC" id="2.5.1.39"/>
    </reaction>
</comment>
<dbReference type="InterPro" id="IPR039653">
    <property type="entry name" value="Prenyltransferase"/>
</dbReference>
<dbReference type="PANTHER" id="PTHR11048:SF28">
    <property type="entry name" value="4-HYDROXYBENZOATE POLYPRENYLTRANSFERASE, MITOCHONDRIAL"/>
    <property type="match status" value="1"/>
</dbReference>
<feature type="transmembrane region" description="Helical" evidence="11">
    <location>
        <begin position="111"/>
        <end position="142"/>
    </location>
</feature>
<dbReference type="UniPathway" id="UPA00232"/>
<comment type="function">
    <text evidence="11">Catalyzes the prenylation of para-hydroxybenzoate (PHB) with an all-trans polyprenyl group. Mediates the second step in the final reaction sequence of ubiquinone-8 (UQ-8) biosynthesis, which is the condensation of the polyisoprenoid side chain with PHB, generating the first membrane-bound Q intermediate 3-octaprenyl-4-hydroxybenzoate.</text>
</comment>
<dbReference type="InterPro" id="IPR006370">
    <property type="entry name" value="HB_polyprenyltransferase-like"/>
</dbReference>
<evidence type="ECO:0000256" key="2">
    <source>
        <dbReference type="ARBA" id="ARBA00004141"/>
    </source>
</evidence>
<dbReference type="PANTHER" id="PTHR11048">
    <property type="entry name" value="PRENYLTRANSFERASES"/>
    <property type="match status" value="1"/>
</dbReference>
<dbReference type="Gene3D" id="1.10.357.140">
    <property type="entry name" value="UbiA prenyltransferase"/>
    <property type="match status" value="1"/>
</dbReference>
<proteinExistence type="inferred from homology"/>
<evidence type="ECO:0000256" key="5">
    <source>
        <dbReference type="ARBA" id="ARBA00022519"/>
    </source>
</evidence>
<comment type="cofactor">
    <cofactor evidence="1 11">
        <name>Mg(2+)</name>
        <dbReference type="ChEBI" id="CHEBI:18420"/>
    </cofactor>
</comment>
<dbReference type="RefSeq" id="WP_014416026.1">
    <property type="nucleotide sequence ID" value="NC_017059.1"/>
</dbReference>
<evidence type="ECO:0000256" key="3">
    <source>
        <dbReference type="ARBA" id="ARBA00005985"/>
    </source>
</evidence>
<reference evidence="13 14" key="1">
    <citation type="submission" date="2012-02" db="EMBL/GenBank/DDBJ databases">
        <title>Shotgun genome sequence of Phaeospirillum photometricum DSM 122.</title>
        <authorList>
            <person name="Duquesne K."/>
            <person name="Sturgis J."/>
        </authorList>
    </citation>
    <scope>NUCLEOTIDE SEQUENCE [LARGE SCALE GENOMIC DNA]</scope>
    <source>
        <strain evidence="14">DSM122</strain>
    </source>
</reference>
<dbReference type="FunFam" id="1.20.120.1780:FF:000001">
    <property type="entry name" value="4-hydroxybenzoate octaprenyltransferase"/>
    <property type="match status" value="1"/>
</dbReference>
<dbReference type="FunFam" id="1.10.357.140:FF:000003">
    <property type="entry name" value="4-hydroxybenzoate polyprenyltransferase, mitochondrial"/>
    <property type="match status" value="1"/>
</dbReference>
<comment type="subcellular location">
    <subcellularLocation>
        <location evidence="11">Cell inner membrane</location>
        <topology evidence="11">Multi-pass membrane protein</topology>
    </subcellularLocation>
    <subcellularLocation>
        <location evidence="2">Membrane</location>
        <topology evidence="2">Multi-pass membrane protein</topology>
    </subcellularLocation>
</comment>
<keyword evidence="8 11" id="KW-0812">Transmembrane</keyword>
<evidence type="ECO:0000256" key="7">
    <source>
        <dbReference type="ARBA" id="ARBA00022688"/>
    </source>
</evidence>
<keyword evidence="11" id="KW-0460">Magnesium</keyword>
<sequence>MMIRETLIGDMPQDGWIGRAPASARPYLRLMRLDRPIGTWLLLFPCWWSQALAADPWPHLGMMVLFAIGAVVMRGAGCTYNDIVDRDFDAKVERTAQRPIPSGQVTRRQAAWFLLAQLLVGFAVLLCFNTFAIWLGVASLVLVFTYPFMKRFTYWPQAWLGLTFTYGALMGWAGERADLGWPAILLYVACFFWTLHYDTIYAHQDREDDLIVGVKSSALALGARTKPALAGFSLIMIVLIGIAGALAGLGPLFWPLLLAALGHLMWQLWALDINNSDVCLALFKSNRFVGWILLAAFVAGQVSR</sequence>
<feature type="transmembrane region" description="Helical" evidence="11">
    <location>
        <begin position="179"/>
        <end position="197"/>
    </location>
</feature>
<feature type="transmembrane region" description="Helical" evidence="11">
    <location>
        <begin position="228"/>
        <end position="246"/>
    </location>
</feature>
<dbReference type="Gene3D" id="1.20.120.1780">
    <property type="entry name" value="UbiA prenyltransferase"/>
    <property type="match status" value="1"/>
</dbReference>
<dbReference type="InterPro" id="IPR000537">
    <property type="entry name" value="UbiA_prenyltransferase"/>
</dbReference>
<comment type="pathway">
    <text evidence="11">Cofactor biosynthesis; ubiquinone biosynthesis.</text>
</comment>
<evidence type="ECO:0000256" key="6">
    <source>
        <dbReference type="ARBA" id="ARBA00022679"/>
    </source>
</evidence>
<evidence type="ECO:0000256" key="9">
    <source>
        <dbReference type="ARBA" id="ARBA00022989"/>
    </source>
</evidence>
<dbReference type="InterPro" id="IPR030470">
    <property type="entry name" value="UbiA_prenylTrfase_CS"/>
</dbReference>
<dbReference type="EC" id="2.5.1.39" evidence="11 12"/>
<dbReference type="HAMAP" id="MF_01635">
    <property type="entry name" value="UbiA"/>
    <property type="match status" value="1"/>
</dbReference>
<evidence type="ECO:0000256" key="8">
    <source>
        <dbReference type="ARBA" id="ARBA00022692"/>
    </source>
</evidence>
<dbReference type="PROSITE" id="PS00943">
    <property type="entry name" value="UBIA"/>
    <property type="match status" value="1"/>
</dbReference>
<dbReference type="PATRIC" id="fig|1150469.3.peg.3139"/>
<evidence type="ECO:0000313" key="13">
    <source>
        <dbReference type="EMBL" id="CCG09396.1"/>
    </source>
</evidence>
<keyword evidence="7 11" id="KW-0831">Ubiquinone biosynthesis</keyword>
<protein>
    <recommendedName>
        <fullName evidence="11 12">4-hydroxybenzoate octaprenyltransferase</fullName>
        <ecNumber evidence="11 12">2.5.1.39</ecNumber>
    </recommendedName>
    <alternativeName>
        <fullName evidence="11">4-HB polyprenyltransferase</fullName>
    </alternativeName>
</protein>